<evidence type="ECO:0000313" key="1">
    <source>
        <dbReference type="EMBL" id="PRY91850.1"/>
    </source>
</evidence>
<reference evidence="1 2" key="1">
    <citation type="submission" date="2018-03" db="EMBL/GenBank/DDBJ databases">
        <title>Genomic Encyclopedia of Archaeal and Bacterial Type Strains, Phase II (KMG-II): from individual species to whole genera.</title>
        <authorList>
            <person name="Goeker M."/>
        </authorList>
    </citation>
    <scope>NUCLEOTIDE SEQUENCE [LARGE SCALE GENOMIC DNA]</scope>
    <source>
        <strain evidence="1 2">DSM 100212</strain>
    </source>
</reference>
<name>A0A2T0WYT3_9RHOB</name>
<gene>
    <name evidence="1" type="ORF">CLV74_103440</name>
</gene>
<dbReference type="SUPFAM" id="SSF52266">
    <property type="entry name" value="SGNH hydrolase"/>
    <property type="match status" value="1"/>
</dbReference>
<sequence length="376" mass="41807">MHFKPPNCGNAKGVEQIAQVGSCTACQSFETQRVKGCDMTIYITGGSNSRMKKGWAPKFSQQMRERETVRNISIGDVPSYVGFYQSLFNSDLEPGDTLIWEYALNDENHIDFQNYDASELLRGIEYLLIGCAHAQVRFGALIMRTRRRHLSPVDCIYNADLKGLFERYNVPYFDVNEEFARRRPYHGGVKNSHYSNFAHYDPESSIINFIADGGVEICQEARAPEAGPNAVVPLRAIEHFDGGTVSTFDNRAISVTTWDPGEDGISFIPAQAGKVIGFVALCTPEGGMMTLSTGTTTQKFSVTFSEDFISKPMVKYISVPTLMGAPLTYEAGERLRLEWAETAEGALANRKFTDSPSDEILAKRESRIVAVLVEDI</sequence>
<keyword evidence="2" id="KW-1185">Reference proteome</keyword>
<organism evidence="1 2">
    <name type="scientific">Donghicola tyrosinivorans</name>
    <dbReference type="NCBI Taxonomy" id="1652492"/>
    <lineage>
        <taxon>Bacteria</taxon>
        <taxon>Pseudomonadati</taxon>
        <taxon>Pseudomonadota</taxon>
        <taxon>Alphaproteobacteria</taxon>
        <taxon>Rhodobacterales</taxon>
        <taxon>Roseobacteraceae</taxon>
        <taxon>Donghicola</taxon>
    </lineage>
</organism>
<dbReference type="AlphaFoldDB" id="A0A2T0WYT3"/>
<comment type="caution">
    <text evidence="1">The sequence shown here is derived from an EMBL/GenBank/DDBJ whole genome shotgun (WGS) entry which is preliminary data.</text>
</comment>
<evidence type="ECO:0000313" key="2">
    <source>
        <dbReference type="Proteomes" id="UP000238392"/>
    </source>
</evidence>
<proteinExistence type="predicted"/>
<dbReference type="Proteomes" id="UP000238392">
    <property type="component" value="Unassembled WGS sequence"/>
</dbReference>
<protein>
    <submittedName>
        <fullName evidence="1">Uncharacterized protein</fullName>
    </submittedName>
</protein>
<dbReference type="EMBL" id="PVTQ01000003">
    <property type="protein sequence ID" value="PRY91850.1"/>
    <property type="molecule type" value="Genomic_DNA"/>
</dbReference>
<accession>A0A2T0WYT3</accession>